<dbReference type="Proteomes" id="UP000075430">
    <property type="component" value="Unassembled WGS sequence"/>
</dbReference>
<evidence type="ECO:0000313" key="1">
    <source>
        <dbReference type="EMBL" id="KXZ22412.1"/>
    </source>
</evidence>
<dbReference type="EMBL" id="LSBA01000005">
    <property type="protein sequence ID" value="KXZ22412.1"/>
    <property type="molecule type" value="Genomic_DNA"/>
</dbReference>
<protein>
    <submittedName>
        <fullName evidence="1">Uncharacterized protein</fullName>
    </submittedName>
</protein>
<accession>A0A150FAY9</accession>
<evidence type="ECO:0000313" key="2">
    <source>
        <dbReference type="Proteomes" id="UP000075430"/>
    </source>
</evidence>
<gene>
    <name evidence="1" type="ORF">AXI58_10510</name>
</gene>
<proteinExistence type="predicted"/>
<dbReference type="AlphaFoldDB" id="A0A150FAY9"/>
<sequence length="75" mass="8659">MKRYYVRCKDHKGENASLVIEATSAEEARRKVLDIHKVKVVYNVSLEEGMAGNYLQRKHSPYIKNDNGKAIFIFS</sequence>
<keyword evidence="2" id="KW-1185">Reference proteome</keyword>
<organism evidence="1 2">
    <name type="scientific">Bacillus nakamurai</name>
    <dbReference type="NCBI Taxonomy" id="1793963"/>
    <lineage>
        <taxon>Bacteria</taxon>
        <taxon>Bacillati</taxon>
        <taxon>Bacillota</taxon>
        <taxon>Bacilli</taxon>
        <taxon>Bacillales</taxon>
        <taxon>Bacillaceae</taxon>
        <taxon>Bacillus</taxon>
    </lineage>
</organism>
<name>A0A150FAY9_9BACI</name>
<dbReference type="STRING" id="1793963.AXI58_10510"/>
<comment type="caution">
    <text evidence="1">The sequence shown here is derived from an EMBL/GenBank/DDBJ whole genome shotgun (WGS) entry which is preliminary data.</text>
</comment>
<reference evidence="2" key="1">
    <citation type="submission" date="2016-02" db="EMBL/GenBank/DDBJ databases">
        <authorList>
            <person name="Dunlap C."/>
        </authorList>
    </citation>
    <scope>NUCLEOTIDE SEQUENCE [LARGE SCALE GENOMIC DNA]</scope>
    <source>
        <strain evidence="2">NRRL B-41092</strain>
    </source>
</reference>